<feature type="compositionally biased region" description="Low complexity" evidence="1">
    <location>
        <begin position="1"/>
        <end position="17"/>
    </location>
</feature>
<organism evidence="2 3">
    <name type="scientific">Trichomonas vaginalis (strain ATCC PRA-98 / G3)</name>
    <dbReference type="NCBI Taxonomy" id="412133"/>
    <lineage>
        <taxon>Eukaryota</taxon>
        <taxon>Metamonada</taxon>
        <taxon>Parabasalia</taxon>
        <taxon>Trichomonadida</taxon>
        <taxon>Trichomonadidae</taxon>
        <taxon>Trichomonas</taxon>
    </lineage>
</organism>
<dbReference type="KEGG" id="tva:4749393"/>
<dbReference type="InParanoid" id="A2FTT5"/>
<feature type="region of interest" description="Disordered" evidence="1">
    <location>
        <begin position="1"/>
        <end position="33"/>
    </location>
</feature>
<dbReference type="SMR" id="A2FTT5"/>
<evidence type="ECO:0000313" key="2">
    <source>
        <dbReference type="EMBL" id="EAX91692.1"/>
    </source>
</evidence>
<keyword evidence="3" id="KW-1185">Reference proteome</keyword>
<dbReference type="AlphaFoldDB" id="A2FTT5"/>
<gene>
    <name evidence="2" type="ORF">TVAG_092780</name>
</gene>
<evidence type="ECO:0000256" key="1">
    <source>
        <dbReference type="SAM" id="MobiDB-lite"/>
    </source>
</evidence>
<accession>A2FTT5</accession>
<sequence length="379" mass="43501">MTTRSSSRGGISRASISELAKSMPPQQPTYEQFRASRTEKINQAVEDTKATKEAELKDLQAQLQDYILRINTAQSTLAQEERDFMNEKESLLTELKQIKIDAEAKSAESRMNHLSNIEQLQEQHAAAIAQYAASLQNMKIPQDNIDDKTEIENVRSQLQETKNQIRGSKTSAIEPEDDKIPTSESAYISRISMLESKKRELMKVLKEEEQTNKARVTEMTMLLDDQETQYQKEIQQFQAEMKKKEDKYQEELARLFAELDRTQAKRAEVVGKQKAKIDQIQNQINTTEAEFKQKLSKANVVAEKLKAALINANMRKTQQLELEKQRSEEQQNLLRESFAIQQNIAKLKSELEKARKDSAFLRRELTSKIGARRAASLFA</sequence>
<dbReference type="OrthoDB" id="10533788at2759"/>
<reference evidence="2" key="1">
    <citation type="submission" date="2006-10" db="EMBL/GenBank/DDBJ databases">
        <authorList>
            <person name="Amadeo P."/>
            <person name="Zhao Q."/>
            <person name="Wortman J."/>
            <person name="Fraser-Liggett C."/>
            <person name="Carlton J."/>
        </authorList>
    </citation>
    <scope>NUCLEOTIDE SEQUENCE</scope>
    <source>
        <strain evidence="2">G3</strain>
    </source>
</reference>
<dbReference type="RefSeq" id="XP_001304622.1">
    <property type="nucleotide sequence ID" value="XM_001304621.1"/>
</dbReference>
<dbReference type="Proteomes" id="UP000001542">
    <property type="component" value="Unassembled WGS sequence"/>
</dbReference>
<dbReference type="EMBL" id="DS114017">
    <property type="protein sequence ID" value="EAX91692.1"/>
    <property type="molecule type" value="Genomic_DNA"/>
</dbReference>
<feature type="compositionally biased region" description="Polar residues" evidence="1">
    <location>
        <begin position="160"/>
        <end position="171"/>
    </location>
</feature>
<evidence type="ECO:0000313" key="3">
    <source>
        <dbReference type="Proteomes" id="UP000001542"/>
    </source>
</evidence>
<name>A2FTT5_TRIV3</name>
<reference evidence="2" key="2">
    <citation type="journal article" date="2007" name="Science">
        <title>Draft genome sequence of the sexually transmitted pathogen Trichomonas vaginalis.</title>
        <authorList>
            <person name="Carlton J.M."/>
            <person name="Hirt R.P."/>
            <person name="Silva J.C."/>
            <person name="Delcher A.L."/>
            <person name="Schatz M."/>
            <person name="Zhao Q."/>
            <person name="Wortman J.R."/>
            <person name="Bidwell S.L."/>
            <person name="Alsmark U.C.M."/>
            <person name="Besteiro S."/>
            <person name="Sicheritz-Ponten T."/>
            <person name="Noel C.J."/>
            <person name="Dacks J.B."/>
            <person name="Foster P.G."/>
            <person name="Simillion C."/>
            <person name="Van de Peer Y."/>
            <person name="Miranda-Saavedra D."/>
            <person name="Barton G.J."/>
            <person name="Westrop G.D."/>
            <person name="Mueller S."/>
            <person name="Dessi D."/>
            <person name="Fiori P.L."/>
            <person name="Ren Q."/>
            <person name="Paulsen I."/>
            <person name="Zhang H."/>
            <person name="Bastida-Corcuera F.D."/>
            <person name="Simoes-Barbosa A."/>
            <person name="Brown M.T."/>
            <person name="Hayes R.D."/>
            <person name="Mukherjee M."/>
            <person name="Okumura C.Y."/>
            <person name="Schneider R."/>
            <person name="Smith A.J."/>
            <person name="Vanacova S."/>
            <person name="Villalvazo M."/>
            <person name="Haas B.J."/>
            <person name="Pertea M."/>
            <person name="Feldblyum T.V."/>
            <person name="Utterback T.R."/>
            <person name="Shu C.L."/>
            <person name="Osoegawa K."/>
            <person name="de Jong P.J."/>
            <person name="Hrdy I."/>
            <person name="Horvathova L."/>
            <person name="Zubacova Z."/>
            <person name="Dolezal P."/>
            <person name="Malik S.B."/>
            <person name="Logsdon J.M. Jr."/>
            <person name="Henze K."/>
            <person name="Gupta A."/>
            <person name="Wang C.C."/>
            <person name="Dunne R.L."/>
            <person name="Upcroft J.A."/>
            <person name="Upcroft P."/>
            <person name="White O."/>
            <person name="Salzberg S.L."/>
            <person name="Tang P."/>
            <person name="Chiu C.-H."/>
            <person name="Lee Y.-S."/>
            <person name="Embley T.M."/>
            <person name="Coombs G.H."/>
            <person name="Mottram J.C."/>
            <person name="Tachezy J."/>
            <person name="Fraser-Liggett C.M."/>
            <person name="Johnson P.J."/>
        </authorList>
    </citation>
    <scope>NUCLEOTIDE SEQUENCE [LARGE SCALE GENOMIC DNA]</scope>
    <source>
        <strain evidence="2">G3</strain>
    </source>
</reference>
<protein>
    <submittedName>
        <fullName evidence="2">Uncharacterized protein</fullName>
    </submittedName>
</protein>
<dbReference type="VEuPathDB" id="TrichDB:TVAG_092780"/>
<proteinExistence type="predicted"/>
<feature type="region of interest" description="Disordered" evidence="1">
    <location>
        <begin position="160"/>
        <end position="181"/>
    </location>
</feature>
<dbReference type="VEuPathDB" id="TrichDB:TVAGG3_0060700"/>
<dbReference type="STRING" id="5722.A2FTT5"/>